<dbReference type="InterPro" id="IPR013822">
    <property type="entry name" value="Signal_recog_particl_SRP54_hlx"/>
</dbReference>
<feature type="region of interest" description="Disordered" evidence="10">
    <location>
        <begin position="451"/>
        <end position="471"/>
    </location>
</feature>
<name>A0AAW8B3F1_9GAMM</name>
<gene>
    <name evidence="9 12" type="primary">ffh</name>
    <name evidence="12" type="ORF">Q8A57_05480</name>
</gene>
<feature type="domain" description="SRP54-type proteins GTP-binding" evidence="11">
    <location>
        <begin position="269"/>
        <end position="282"/>
    </location>
</feature>
<dbReference type="GO" id="GO:0003924">
    <property type="term" value="F:GTPase activity"/>
    <property type="evidence" value="ECO:0007669"/>
    <property type="project" value="UniProtKB-UniRule"/>
</dbReference>
<dbReference type="Pfam" id="PF02881">
    <property type="entry name" value="SRP54_N"/>
    <property type="match status" value="1"/>
</dbReference>
<evidence type="ECO:0000256" key="3">
    <source>
        <dbReference type="ARBA" id="ARBA00022801"/>
    </source>
</evidence>
<dbReference type="CDD" id="cd18539">
    <property type="entry name" value="SRP_G"/>
    <property type="match status" value="1"/>
</dbReference>
<dbReference type="Proteomes" id="UP001178354">
    <property type="component" value="Unassembled WGS sequence"/>
</dbReference>
<organism evidence="12 13">
    <name type="scientific">Porticoccus litoralis</name>
    <dbReference type="NCBI Taxonomy" id="434086"/>
    <lineage>
        <taxon>Bacteria</taxon>
        <taxon>Pseudomonadati</taxon>
        <taxon>Pseudomonadota</taxon>
        <taxon>Gammaproteobacteria</taxon>
        <taxon>Cellvibrionales</taxon>
        <taxon>Porticoccaceae</taxon>
        <taxon>Porticoccus</taxon>
    </lineage>
</organism>
<dbReference type="Gene3D" id="1.10.260.30">
    <property type="entry name" value="Signal recognition particle, SRP54 subunit, M-domain"/>
    <property type="match status" value="1"/>
</dbReference>
<dbReference type="InterPro" id="IPR000897">
    <property type="entry name" value="SRP54_GTPase_dom"/>
</dbReference>
<evidence type="ECO:0000256" key="6">
    <source>
        <dbReference type="ARBA" id="ARBA00023135"/>
    </source>
</evidence>
<dbReference type="PROSITE" id="PS00300">
    <property type="entry name" value="SRP54"/>
    <property type="match status" value="1"/>
</dbReference>
<reference evidence="12" key="1">
    <citation type="journal article" date="2010" name="Int. J. Syst. Evol. Microbiol.">
        <title>Porticoccus litoralis gen. nov., sp. nov., a gammaproteobacterium isolated from the Yellow Sea.</title>
        <authorList>
            <person name="Oh H.M."/>
            <person name="Kim H."/>
            <person name="Kim K.M."/>
            <person name="Min G.S."/>
            <person name="Cho J.C."/>
        </authorList>
    </citation>
    <scope>NUCLEOTIDE SEQUENCE</scope>
    <source>
        <strain evidence="12">DSM 25064</strain>
    </source>
</reference>
<keyword evidence="9" id="KW-0963">Cytoplasm</keyword>
<dbReference type="NCBIfam" id="TIGR00959">
    <property type="entry name" value="ffh"/>
    <property type="match status" value="1"/>
</dbReference>
<dbReference type="HAMAP" id="MF_00306">
    <property type="entry name" value="SRP54"/>
    <property type="match status" value="1"/>
</dbReference>
<dbReference type="InterPro" id="IPR004780">
    <property type="entry name" value="SRP"/>
</dbReference>
<comment type="function">
    <text evidence="9">Involved in targeting and insertion of nascent membrane proteins into the cytoplasmic membrane. Binds to the hydrophobic signal sequence of the ribosome-nascent chain (RNC) as it emerges from the ribosomes. The SRP-RNC complex is then targeted to the cytoplasmic membrane where it interacts with the SRP receptor FtsY. Interaction with FtsY leads to the transfer of the RNC complex to the Sec translocase for insertion into the membrane, the hydrolysis of GTP by both Ffh and FtsY, and the dissociation of the SRP-FtsY complex into the individual components.</text>
</comment>
<sequence length="471" mass="51092">MFENLSDRLSASLKKISGKASLTEDNIQETLREVRMALLEADVALPVVKTFVDGVKQRALGQEVSSSLNPGQQFLKIVQAELEHVMGDSNEELNLAAKPPAVVLMAGLQGAGKTTSVAKLAKYLKERQKKKVMVVSADVYRPAAIKQLETLAGEVEAEYFPSTAEQKPVDIVRNAVQAAKTKFVDVLLVDTAGRLHIDDALMAEIQQIHKAVDPVETLFVIDAMIGQDAVTTAQAFNEALPLTGVILTKVDGDARGGAALSVRQITGKPIKFLGVGEKTDALEPFHPERIASRILGMGDVMSLIEEVERTVDRKKAEKLANKVVKGKKFDLEDLRDQLQQMKNMGGFSSLLDKLPGMGNMSQMVEQANMGGQFGKMEAIINSMTPAERRNPDILNGSRKRRITMGSGTTLQDLNRLLKQHKQMGKMMKKMKGKGMQQMMRGMAGNLPQGGGMPGGGLPPGGMMPGGKKFPF</sequence>
<comment type="subunit">
    <text evidence="9">Part of the signal recognition particle protein translocation system, which is composed of SRP and FtsY. SRP is a ribonucleoprotein composed of Ffh and a 4.5S RNA molecule.</text>
</comment>
<evidence type="ECO:0000259" key="11">
    <source>
        <dbReference type="PROSITE" id="PS00300"/>
    </source>
</evidence>
<dbReference type="FunFam" id="3.40.50.300:FF:000022">
    <property type="entry name" value="Signal recognition particle 54 kDa subunit"/>
    <property type="match status" value="1"/>
</dbReference>
<comment type="caution">
    <text evidence="12">The sequence shown here is derived from an EMBL/GenBank/DDBJ whole genome shotgun (WGS) entry which is preliminary data.</text>
</comment>
<keyword evidence="5 9" id="KW-0342">GTP-binding</keyword>
<dbReference type="EMBL" id="JAUUUU010000002">
    <property type="protein sequence ID" value="MDP1520418.1"/>
    <property type="molecule type" value="Genomic_DNA"/>
</dbReference>
<evidence type="ECO:0000256" key="8">
    <source>
        <dbReference type="ARBA" id="ARBA00048027"/>
    </source>
</evidence>
<dbReference type="SMART" id="SM00962">
    <property type="entry name" value="SRP54"/>
    <property type="match status" value="1"/>
</dbReference>
<dbReference type="PANTHER" id="PTHR11564">
    <property type="entry name" value="SIGNAL RECOGNITION PARTICLE 54K PROTEIN SRP54"/>
    <property type="match status" value="1"/>
</dbReference>
<keyword evidence="2 9" id="KW-0547">Nucleotide-binding</keyword>
<dbReference type="AlphaFoldDB" id="A0AAW8B3F1"/>
<feature type="compositionally biased region" description="Gly residues" evidence="10">
    <location>
        <begin position="451"/>
        <end position="464"/>
    </location>
</feature>
<comment type="catalytic activity">
    <reaction evidence="8 9">
        <text>GTP + H2O = GDP + phosphate + H(+)</text>
        <dbReference type="Rhea" id="RHEA:19669"/>
        <dbReference type="ChEBI" id="CHEBI:15377"/>
        <dbReference type="ChEBI" id="CHEBI:15378"/>
        <dbReference type="ChEBI" id="CHEBI:37565"/>
        <dbReference type="ChEBI" id="CHEBI:43474"/>
        <dbReference type="ChEBI" id="CHEBI:58189"/>
        <dbReference type="EC" id="3.6.5.4"/>
    </reaction>
</comment>
<comment type="subcellular location">
    <subcellularLocation>
        <location evidence="9">Cytoplasm</location>
    </subcellularLocation>
    <text evidence="9">The SRP-RNC complex is targeted to the cytoplasmic membrane.</text>
</comment>
<dbReference type="SMART" id="SM00382">
    <property type="entry name" value="AAA"/>
    <property type="match status" value="1"/>
</dbReference>
<feature type="binding site" evidence="9">
    <location>
        <begin position="248"/>
        <end position="251"/>
    </location>
    <ligand>
        <name>GTP</name>
        <dbReference type="ChEBI" id="CHEBI:37565"/>
    </ligand>
</feature>
<dbReference type="InterPro" id="IPR027417">
    <property type="entry name" value="P-loop_NTPase"/>
</dbReference>
<dbReference type="GO" id="GO:0008312">
    <property type="term" value="F:7S RNA binding"/>
    <property type="evidence" value="ECO:0007669"/>
    <property type="project" value="InterPro"/>
</dbReference>
<keyword evidence="13" id="KW-1185">Reference proteome</keyword>
<feature type="binding site" evidence="9">
    <location>
        <begin position="190"/>
        <end position="194"/>
    </location>
    <ligand>
        <name>GTP</name>
        <dbReference type="ChEBI" id="CHEBI:37565"/>
    </ligand>
</feature>
<feature type="binding site" evidence="9">
    <location>
        <begin position="107"/>
        <end position="114"/>
    </location>
    <ligand>
        <name>GTP</name>
        <dbReference type="ChEBI" id="CHEBI:37565"/>
    </ligand>
</feature>
<dbReference type="EC" id="3.6.5.4" evidence="9"/>
<evidence type="ECO:0000256" key="9">
    <source>
        <dbReference type="HAMAP-Rule" id="MF_00306"/>
    </source>
</evidence>
<evidence type="ECO:0000256" key="10">
    <source>
        <dbReference type="SAM" id="MobiDB-lite"/>
    </source>
</evidence>
<dbReference type="InterPro" id="IPR042101">
    <property type="entry name" value="SRP54_N_sf"/>
</dbReference>
<protein>
    <recommendedName>
        <fullName evidence="9">Signal recognition particle protein</fullName>
        <ecNumber evidence="9">3.6.5.4</ecNumber>
    </recommendedName>
    <alternativeName>
        <fullName evidence="9">Fifty-four homolog</fullName>
    </alternativeName>
</protein>
<keyword evidence="6 9" id="KW-0733">Signal recognition particle</keyword>
<dbReference type="GO" id="GO:0005525">
    <property type="term" value="F:GTP binding"/>
    <property type="evidence" value="ECO:0007669"/>
    <property type="project" value="UniProtKB-UniRule"/>
</dbReference>
<dbReference type="InterPro" id="IPR022941">
    <property type="entry name" value="SRP54"/>
</dbReference>
<comment type="similarity">
    <text evidence="1 9">Belongs to the GTP-binding SRP family. SRP54 subfamily.</text>
</comment>
<dbReference type="InterPro" id="IPR036891">
    <property type="entry name" value="Signal_recog_part_SRP54_M_sf"/>
</dbReference>
<evidence type="ECO:0000256" key="7">
    <source>
        <dbReference type="ARBA" id="ARBA00023274"/>
    </source>
</evidence>
<dbReference type="InterPro" id="IPR003593">
    <property type="entry name" value="AAA+_ATPase"/>
</dbReference>
<evidence type="ECO:0000256" key="5">
    <source>
        <dbReference type="ARBA" id="ARBA00023134"/>
    </source>
</evidence>
<dbReference type="GO" id="GO:0048500">
    <property type="term" value="C:signal recognition particle"/>
    <property type="evidence" value="ECO:0007669"/>
    <property type="project" value="UniProtKB-UniRule"/>
</dbReference>
<dbReference type="Gene3D" id="3.40.50.300">
    <property type="entry name" value="P-loop containing nucleotide triphosphate hydrolases"/>
    <property type="match status" value="1"/>
</dbReference>
<accession>A0AAW8B3F1</accession>
<keyword evidence="4 9" id="KW-0694">RNA-binding</keyword>
<evidence type="ECO:0000256" key="2">
    <source>
        <dbReference type="ARBA" id="ARBA00022741"/>
    </source>
</evidence>
<evidence type="ECO:0000313" key="12">
    <source>
        <dbReference type="EMBL" id="MDP1520418.1"/>
    </source>
</evidence>
<dbReference type="SUPFAM" id="SSF52540">
    <property type="entry name" value="P-loop containing nucleoside triphosphate hydrolases"/>
    <property type="match status" value="1"/>
</dbReference>
<dbReference type="GO" id="GO:0006614">
    <property type="term" value="P:SRP-dependent cotranslational protein targeting to membrane"/>
    <property type="evidence" value="ECO:0007669"/>
    <property type="project" value="InterPro"/>
</dbReference>
<dbReference type="SUPFAM" id="SSF47446">
    <property type="entry name" value="Signal peptide-binding domain"/>
    <property type="match status" value="1"/>
</dbReference>
<evidence type="ECO:0000256" key="1">
    <source>
        <dbReference type="ARBA" id="ARBA00005450"/>
    </source>
</evidence>
<dbReference type="Gene3D" id="1.20.120.140">
    <property type="entry name" value="Signal recognition particle SRP54, nucleotide-binding domain"/>
    <property type="match status" value="1"/>
</dbReference>
<evidence type="ECO:0000313" key="13">
    <source>
        <dbReference type="Proteomes" id="UP001178354"/>
    </source>
</evidence>
<dbReference type="PANTHER" id="PTHR11564:SF5">
    <property type="entry name" value="SIGNAL RECOGNITION PARTICLE SUBUNIT SRP54"/>
    <property type="match status" value="1"/>
</dbReference>
<keyword evidence="7 9" id="KW-0687">Ribonucleoprotein</keyword>
<dbReference type="SMART" id="SM00963">
    <property type="entry name" value="SRP54_N"/>
    <property type="match status" value="1"/>
</dbReference>
<comment type="domain">
    <text evidence="9">Composed of three domains: the N-terminal N domain, which is responsible for interactions with the ribosome, the central G domain, which binds GTP, and the C-terminal M domain, which binds the RNA and the signal sequence of the RNC.</text>
</comment>
<evidence type="ECO:0000256" key="4">
    <source>
        <dbReference type="ARBA" id="ARBA00022884"/>
    </source>
</evidence>
<reference evidence="12" key="2">
    <citation type="submission" date="2023-08" db="EMBL/GenBank/DDBJ databases">
        <authorList>
            <person name="Luo J."/>
        </authorList>
    </citation>
    <scope>NUCLEOTIDE SEQUENCE</scope>
    <source>
        <strain evidence="12">DSM 25064</strain>
    </source>
</reference>
<keyword evidence="3 9" id="KW-0378">Hydrolase</keyword>
<dbReference type="Pfam" id="PF02978">
    <property type="entry name" value="SRP_SPB"/>
    <property type="match status" value="1"/>
</dbReference>
<proteinExistence type="inferred from homology"/>
<dbReference type="RefSeq" id="WP_305170161.1">
    <property type="nucleotide sequence ID" value="NZ_JAUUUU010000002.1"/>
</dbReference>
<dbReference type="Pfam" id="PF00448">
    <property type="entry name" value="SRP54"/>
    <property type="match status" value="1"/>
</dbReference>
<dbReference type="InterPro" id="IPR004125">
    <property type="entry name" value="Signal_recog_particle_SRP54_M"/>
</dbReference>